<keyword evidence="3" id="KW-1185">Reference proteome</keyword>
<proteinExistence type="inferred from homology"/>
<dbReference type="SUPFAM" id="SSF51004">
    <property type="entry name" value="C-terminal (heme d1) domain of cytochrome cd1-nitrite reductase"/>
    <property type="match status" value="1"/>
</dbReference>
<dbReference type="HOGENOM" id="CLU_831022_0_0_9"/>
<dbReference type="PANTHER" id="PTHR30344:SF1">
    <property type="entry name" value="6-PHOSPHOGLUCONOLACTONASE"/>
    <property type="match status" value="1"/>
</dbReference>
<dbReference type="InterPro" id="IPR019405">
    <property type="entry name" value="Lactonase_7-beta_prop"/>
</dbReference>
<protein>
    <recommendedName>
        <fullName evidence="4">SMP-30/Gluconolactonase/LRE-like region domain-containing protein</fullName>
    </recommendedName>
</protein>
<reference evidence="2 3" key="1">
    <citation type="submission" date="2011-08" db="EMBL/GenBank/DDBJ databases">
        <title>The Genome Sequence of Clostridium hathewayi WAL-18680.</title>
        <authorList>
            <consortium name="The Broad Institute Genome Sequencing Platform"/>
            <person name="Earl A."/>
            <person name="Ward D."/>
            <person name="Feldgarden M."/>
            <person name="Gevers D."/>
            <person name="Finegold S.M."/>
            <person name="Summanen P.H."/>
            <person name="Molitoris D.R."/>
            <person name="Song M."/>
            <person name="Daigneault M."/>
            <person name="Allen-Vercoe E."/>
            <person name="Young S.K."/>
            <person name="Zeng Q."/>
            <person name="Gargeya S."/>
            <person name="Fitzgerald M."/>
            <person name="Haas B."/>
            <person name="Abouelleil A."/>
            <person name="Alvarado L."/>
            <person name="Arachchi H.M."/>
            <person name="Berlin A."/>
            <person name="Brown A."/>
            <person name="Chapman S.B."/>
            <person name="Chen Z."/>
            <person name="Dunbar C."/>
            <person name="Freedman E."/>
            <person name="Gearin G."/>
            <person name="Gellesch M."/>
            <person name="Goldberg J."/>
            <person name="Griggs A."/>
            <person name="Gujja S."/>
            <person name="Heiman D."/>
            <person name="Howarth C."/>
            <person name="Larson L."/>
            <person name="Lui A."/>
            <person name="MacDonald P.J.P."/>
            <person name="Montmayeur A."/>
            <person name="Murphy C."/>
            <person name="Neiman D."/>
            <person name="Pearson M."/>
            <person name="Priest M."/>
            <person name="Roberts A."/>
            <person name="Saif S."/>
            <person name="Shea T."/>
            <person name="Shenoy N."/>
            <person name="Sisk P."/>
            <person name="Stolte C."/>
            <person name="Sykes S."/>
            <person name="Wortman J."/>
            <person name="Nusbaum C."/>
            <person name="Birren B."/>
        </authorList>
    </citation>
    <scope>NUCLEOTIDE SEQUENCE [LARGE SCALE GENOMIC DNA]</scope>
    <source>
        <strain evidence="2 3">WAL-18680</strain>
    </source>
</reference>
<dbReference type="InterPro" id="IPR011048">
    <property type="entry name" value="Haem_d1_sf"/>
</dbReference>
<dbReference type="Proteomes" id="UP000005384">
    <property type="component" value="Unassembled WGS sequence"/>
</dbReference>
<evidence type="ECO:0008006" key="4">
    <source>
        <dbReference type="Google" id="ProtNLM"/>
    </source>
</evidence>
<evidence type="ECO:0000313" key="2">
    <source>
        <dbReference type="EMBL" id="EHI56882.1"/>
    </source>
</evidence>
<sequence length="302" mass="32771">MREECRFQIGGNPSFLCKDGDTLYAGLEMPDRAVVLSFLVTVDGGVKLEKTGELEVDASGLCHVSAGRHAVYGCCYKSGHVFAVDKELRHVLWKECPDRKQGISPHAHCGMETDDGRFLVEADLGMDGVYGFPLSDGRLAGDRVALAKCPGAGPRQVLYEKSMGQFIVVGEQGNTVAGYEWTCGDGQSQTAWIEKWSIRATNRPGTNYPGGAYSTEDGIIFWGNRGADTIAAVKTGKTAAFLGEWACRGSWPRSVLASGRCVFAACQKSGTLESFIWNGRMLEQSDCLKLEEAACVIAWQME</sequence>
<evidence type="ECO:0000313" key="3">
    <source>
        <dbReference type="Proteomes" id="UP000005384"/>
    </source>
</evidence>
<dbReference type="PANTHER" id="PTHR30344">
    <property type="entry name" value="6-PHOSPHOGLUCONOLACTONASE-RELATED"/>
    <property type="match status" value="1"/>
</dbReference>
<name>G5INK8_9FIRM</name>
<gene>
    <name evidence="2" type="ORF">HMPREF9473_05086</name>
</gene>
<dbReference type="InterPro" id="IPR050282">
    <property type="entry name" value="Cycloisomerase_2"/>
</dbReference>
<dbReference type="PATRIC" id="fig|742737.3.peg.5079"/>
<dbReference type="Pfam" id="PF10282">
    <property type="entry name" value="Lactonase"/>
    <property type="match status" value="1"/>
</dbReference>
<dbReference type="EMBL" id="ADLN01000128">
    <property type="protein sequence ID" value="EHI56882.1"/>
    <property type="molecule type" value="Genomic_DNA"/>
</dbReference>
<organism evidence="2 3">
    <name type="scientific">Hungatella hathewayi WAL-18680</name>
    <dbReference type="NCBI Taxonomy" id="742737"/>
    <lineage>
        <taxon>Bacteria</taxon>
        <taxon>Bacillati</taxon>
        <taxon>Bacillota</taxon>
        <taxon>Clostridia</taxon>
        <taxon>Lachnospirales</taxon>
        <taxon>Lachnospiraceae</taxon>
        <taxon>Hungatella</taxon>
    </lineage>
</organism>
<dbReference type="Gene3D" id="2.130.10.10">
    <property type="entry name" value="YVTN repeat-like/Quinoprotein amine dehydrogenase"/>
    <property type="match status" value="1"/>
</dbReference>
<comment type="caution">
    <text evidence="2">The sequence shown here is derived from an EMBL/GenBank/DDBJ whole genome shotgun (WGS) entry which is preliminary data.</text>
</comment>
<dbReference type="GO" id="GO:0017057">
    <property type="term" value="F:6-phosphogluconolactonase activity"/>
    <property type="evidence" value="ECO:0007669"/>
    <property type="project" value="TreeGrafter"/>
</dbReference>
<comment type="similarity">
    <text evidence="1">Belongs to the cycloisomerase 2 family.</text>
</comment>
<dbReference type="InterPro" id="IPR015943">
    <property type="entry name" value="WD40/YVTN_repeat-like_dom_sf"/>
</dbReference>
<dbReference type="AlphaFoldDB" id="G5INK8"/>
<evidence type="ECO:0000256" key="1">
    <source>
        <dbReference type="ARBA" id="ARBA00005564"/>
    </source>
</evidence>
<accession>G5INK8</accession>